<keyword evidence="10 14" id="KW-0479">Metal-binding</keyword>
<dbReference type="GO" id="GO:0006298">
    <property type="term" value="P:mismatch repair"/>
    <property type="evidence" value="ECO:0007669"/>
    <property type="project" value="TreeGrafter"/>
</dbReference>
<dbReference type="SUPFAM" id="SSF53098">
    <property type="entry name" value="Ribonuclease H-like"/>
    <property type="match status" value="1"/>
</dbReference>
<keyword evidence="12 14" id="KW-0378">Hydrolase</keyword>
<dbReference type="PANTHER" id="PTHR10954">
    <property type="entry name" value="RIBONUCLEASE H2 SUBUNIT A"/>
    <property type="match status" value="1"/>
</dbReference>
<accession>A0A1X7DKQ2</accession>
<dbReference type="Gene3D" id="3.30.420.10">
    <property type="entry name" value="Ribonuclease H-like superfamily/Ribonuclease H"/>
    <property type="match status" value="1"/>
</dbReference>
<keyword evidence="20" id="KW-1185">Reference proteome</keyword>
<evidence type="ECO:0000313" key="19">
    <source>
        <dbReference type="EMBL" id="SMF17166.1"/>
    </source>
</evidence>
<evidence type="ECO:0000256" key="14">
    <source>
        <dbReference type="HAMAP-Rule" id="MF_00052"/>
    </source>
</evidence>
<evidence type="ECO:0000256" key="12">
    <source>
        <dbReference type="ARBA" id="ARBA00022801"/>
    </source>
</evidence>
<gene>
    <name evidence="14" type="primary">rnhB</name>
    <name evidence="19" type="ORF">SAMN06295900_103335</name>
</gene>
<dbReference type="GO" id="GO:0043137">
    <property type="term" value="P:DNA replication, removal of RNA primer"/>
    <property type="evidence" value="ECO:0007669"/>
    <property type="project" value="TreeGrafter"/>
</dbReference>
<evidence type="ECO:0000256" key="1">
    <source>
        <dbReference type="ARBA" id="ARBA00000077"/>
    </source>
</evidence>
<protein>
    <recommendedName>
        <fullName evidence="7 14">Ribonuclease HII</fullName>
        <shortName evidence="14">RNase HII</shortName>
        <ecNumber evidence="6 14">3.1.26.4</ecNumber>
    </recommendedName>
</protein>
<dbReference type="InterPro" id="IPR024567">
    <property type="entry name" value="RNase_HII/HIII_dom"/>
</dbReference>
<dbReference type="RefSeq" id="WP_085226105.1">
    <property type="nucleotide sequence ID" value="NZ_BSQD01000003.1"/>
</dbReference>
<evidence type="ECO:0000256" key="2">
    <source>
        <dbReference type="ARBA" id="ARBA00001946"/>
    </source>
</evidence>
<dbReference type="GO" id="GO:0005737">
    <property type="term" value="C:cytoplasm"/>
    <property type="evidence" value="ECO:0007669"/>
    <property type="project" value="UniProtKB-SubCell"/>
</dbReference>
<evidence type="ECO:0000256" key="7">
    <source>
        <dbReference type="ARBA" id="ARBA00019179"/>
    </source>
</evidence>
<feature type="binding site" evidence="14 15">
    <location>
        <position position="135"/>
    </location>
    <ligand>
        <name>a divalent metal cation</name>
        <dbReference type="ChEBI" id="CHEBI:60240"/>
    </ligand>
</feature>
<name>A0A1X7DKQ2_TRICW</name>
<dbReference type="Proteomes" id="UP000192911">
    <property type="component" value="Unassembled WGS sequence"/>
</dbReference>
<comment type="similarity">
    <text evidence="5 14 16">Belongs to the RNase HII family.</text>
</comment>
<evidence type="ECO:0000256" key="4">
    <source>
        <dbReference type="ARBA" id="ARBA00004496"/>
    </source>
</evidence>
<feature type="domain" description="RNase H type-2" evidence="18">
    <location>
        <begin position="37"/>
        <end position="226"/>
    </location>
</feature>
<feature type="binding site" evidence="14 15">
    <location>
        <position position="44"/>
    </location>
    <ligand>
        <name>a divalent metal cation</name>
        <dbReference type="ChEBI" id="CHEBI:60240"/>
    </ligand>
</feature>
<dbReference type="CDD" id="cd07182">
    <property type="entry name" value="RNase_HII_bacteria_HII_like"/>
    <property type="match status" value="1"/>
</dbReference>
<evidence type="ECO:0000256" key="3">
    <source>
        <dbReference type="ARBA" id="ARBA00004065"/>
    </source>
</evidence>
<dbReference type="GeneID" id="95548454"/>
<evidence type="ECO:0000256" key="16">
    <source>
        <dbReference type="RuleBase" id="RU003515"/>
    </source>
</evidence>
<comment type="subcellular location">
    <subcellularLocation>
        <location evidence="4 14">Cytoplasm</location>
    </subcellularLocation>
</comment>
<keyword evidence="11 14" id="KW-0255">Endonuclease</keyword>
<evidence type="ECO:0000256" key="10">
    <source>
        <dbReference type="ARBA" id="ARBA00022723"/>
    </source>
</evidence>
<evidence type="ECO:0000256" key="8">
    <source>
        <dbReference type="ARBA" id="ARBA00022490"/>
    </source>
</evidence>
<dbReference type="NCBIfam" id="NF000596">
    <property type="entry name" value="PRK00015.1-4"/>
    <property type="match status" value="1"/>
</dbReference>
<dbReference type="PANTHER" id="PTHR10954:SF18">
    <property type="entry name" value="RIBONUCLEASE HII"/>
    <property type="match status" value="1"/>
</dbReference>
<comment type="function">
    <text evidence="3 14 16">Endonuclease that specifically degrades the RNA of RNA-DNA hybrids.</text>
</comment>
<dbReference type="GO" id="GO:0003723">
    <property type="term" value="F:RNA binding"/>
    <property type="evidence" value="ECO:0007669"/>
    <property type="project" value="UniProtKB-UniRule"/>
</dbReference>
<evidence type="ECO:0000256" key="9">
    <source>
        <dbReference type="ARBA" id="ARBA00022722"/>
    </source>
</evidence>
<sequence>MTDKRAERRGAAKPPRKTAAANPRADQSPLDFSSPLDIVCGVDEAGRGPLAGPVVAAAVILDPKRRIRGLDDSKVLNAKTREALYDKIVERSIAYCVASASVEEIDTLNILHATMLAMKRAVEGLAVAPTLAKIDGNRCPVLSIRSEAIIGGDALVPAISAASILAKVTRDRMLLDLHERYPMYGFDAHVGYGTPQHLAALIAHGPCEHHRRSFAPVREAYARRGIQVTLARGATTVDAAEMIEAAFDLVDADEGAPARAGLDANAAAGLTVSSDGGQPAGRDTDAPAT</sequence>
<feature type="region of interest" description="Disordered" evidence="17">
    <location>
        <begin position="269"/>
        <end position="289"/>
    </location>
</feature>
<dbReference type="Pfam" id="PF01351">
    <property type="entry name" value="RNase_HII"/>
    <property type="match status" value="1"/>
</dbReference>
<reference evidence="20" key="1">
    <citation type="submission" date="2017-04" db="EMBL/GenBank/DDBJ databases">
        <authorList>
            <person name="Varghese N."/>
            <person name="Submissions S."/>
        </authorList>
    </citation>
    <scope>NUCLEOTIDE SEQUENCE [LARGE SCALE GENOMIC DNA]</scope>
    <source>
        <strain evidence="20">Ballard 720</strain>
    </source>
</reference>
<dbReference type="GO" id="GO:0030145">
    <property type="term" value="F:manganese ion binding"/>
    <property type="evidence" value="ECO:0007669"/>
    <property type="project" value="UniProtKB-UniRule"/>
</dbReference>
<dbReference type="InterPro" id="IPR036397">
    <property type="entry name" value="RNaseH_sf"/>
</dbReference>
<feature type="binding site" evidence="14 15">
    <location>
        <position position="43"/>
    </location>
    <ligand>
        <name>a divalent metal cation</name>
        <dbReference type="ChEBI" id="CHEBI:60240"/>
    </ligand>
</feature>
<evidence type="ECO:0000256" key="5">
    <source>
        <dbReference type="ARBA" id="ARBA00007383"/>
    </source>
</evidence>
<dbReference type="PROSITE" id="PS51975">
    <property type="entry name" value="RNASE_H_2"/>
    <property type="match status" value="1"/>
</dbReference>
<dbReference type="GO" id="GO:0032299">
    <property type="term" value="C:ribonuclease H2 complex"/>
    <property type="evidence" value="ECO:0007669"/>
    <property type="project" value="TreeGrafter"/>
</dbReference>
<keyword evidence="9 14" id="KW-0540">Nuclease</keyword>
<comment type="cofactor">
    <cofactor evidence="14 15">
        <name>Mn(2+)</name>
        <dbReference type="ChEBI" id="CHEBI:29035"/>
    </cofactor>
    <cofactor evidence="14 15">
        <name>Mg(2+)</name>
        <dbReference type="ChEBI" id="CHEBI:18420"/>
    </cofactor>
    <text evidence="14 15">Manganese or magnesium. Binds 1 divalent metal ion per monomer in the absence of substrate. May bind a second metal ion after substrate binding.</text>
</comment>
<keyword evidence="13 14" id="KW-0464">Manganese</keyword>
<feature type="compositionally biased region" description="Basic and acidic residues" evidence="17">
    <location>
        <begin position="1"/>
        <end position="10"/>
    </location>
</feature>
<dbReference type="InterPro" id="IPR012337">
    <property type="entry name" value="RNaseH-like_sf"/>
</dbReference>
<dbReference type="HAMAP" id="MF_00052_B">
    <property type="entry name" value="RNase_HII_B"/>
    <property type="match status" value="1"/>
</dbReference>
<dbReference type="FunFam" id="3.30.420.10:FF:000006">
    <property type="entry name" value="Ribonuclease HII"/>
    <property type="match status" value="1"/>
</dbReference>
<evidence type="ECO:0000256" key="11">
    <source>
        <dbReference type="ARBA" id="ARBA00022759"/>
    </source>
</evidence>
<evidence type="ECO:0000256" key="6">
    <source>
        <dbReference type="ARBA" id="ARBA00012180"/>
    </source>
</evidence>
<dbReference type="STRING" id="28094.SAMN06295900_103335"/>
<proteinExistence type="inferred from homology"/>
<evidence type="ECO:0000259" key="18">
    <source>
        <dbReference type="PROSITE" id="PS51975"/>
    </source>
</evidence>
<comment type="catalytic activity">
    <reaction evidence="1 14 15 16">
        <text>Endonucleolytic cleavage to 5'-phosphomonoester.</text>
        <dbReference type="EC" id="3.1.26.4"/>
    </reaction>
</comment>
<evidence type="ECO:0000256" key="15">
    <source>
        <dbReference type="PROSITE-ProRule" id="PRU01319"/>
    </source>
</evidence>
<keyword evidence="8 14" id="KW-0963">Cytoplasm</keyword>
<dbReference type="InterPro" id="IPR001352">
    <property type="entry name" value="RNase_HII/HIII"/>
</dbReference>
<evidence type="ECO:0000313" key="20">
    <source>
        <dbReference type="Proteomes" id="UP000192911"/>
    </source>
</evidence>
<dbReference type="InterPro" id="IPR022898">
    <property type="entry name" value="RNase_HII"/>
</dbReference>
<dbReference type="GO" id="GO:0004523">
    <property type="term" value="F:RNA-DNA hybrid ribonuclease activity"/>
    <property type="evidence" value="ECO:0007669"/>
    <property type="project" value="UniProtKB-UniRule"/>
</dbReference>
<evidence type="ECO:0000256" key="13">
    <source>
        <dbReference type="ARBA" id="ARBA00023211"/>
    </source>
</evidence>
<dbReference type="AlphaFoldDB" id="A0A1X7DKQ2"/>
<dbReference type="NCBIfam" id="NF000595">
    <property type="entry name" value="PRK00015.1-3"/>
    <property type="match status" value="1"/>
</dbReference>
<evidence type="ECO:0000256" key="17">
    <source>
        <dbReference type="SAM" id="MobiDB-lite"/>
    </source>
</evidence>
<dbReference type="EC" id="3.1.26.4" evidence="6 14"/>
<comment type="cofactor">
    <cofactor evidence="2">
        <name>Mg(2+)</name>
        <dbReference type="ChEBI" id="CHEBI:18420"/>
    </cofactor>
</comment>
<dbReference type="EMBL" id="FXAH01000003">
    <property type="protein sequence ID" value="SMF17166.1"/>
    <property type="molecule type" value="Genomic_DNA"/>
</dbReference>
<organism evidence="19 20">
    <name type="scientific">Trinickia caryophylli</name>
    <name type="common">Paraburkholderia caryophylli</name>
    <dbReference type="NCBI Taxonomy" id="28094"/>
    <lineage>
        <taxon>Bacteria</taxon>
        <taxon>Pseudomonadati</taxon>
        <taxon>Pseudomonadota</taxon>
        <taxon>Betaproteobacteria</taxon>
        <taxon>Burkholderiales</taxon>
        <taxon>Burkholderiaceae</taxon>
        <taxon>Trinickia</taxon>
    </lineage>
</organism>
<feature type="region of interest" description="Disordered" evidence="17">
    <location>
        <begin position="1"/>
        <end position="30"/>
    </location>
</feature>